<keyword evidence="2" id="KW-0812">Transmembrane</keyword>
<feature type="transmembrane region" description="Helical" evidence="2">
    <location>
        <begin position="290"/>
        <end position="310"/>
    </location>
</feature>
<organism evidence="3 4">
    <name type="scientific">Prymnesium parvum</name>
    <name type="common">Toxic golden alga</name>
    <dbReference type="NCBI Taxonomy" id="97485"/>
    <lineage>
        <taxon>Eukaryota</taxon>
        <taxon>Haptista</taxon>
        <taxon>Haptophyta</taxon>
        <taxon>Prymnesiophyceae</taxon>
        <taxon>Prymnesiales</taxon>
        <taxon>Prymnesiaceae</taxon>
        <taxon>Prymnesium</taxon>
    </lineage>
</organism>
<feature type="region of interest" description="Disordered" evidence="1">
    <location>
        <begin position="1"/>
        <end position="62"/>
    </location>
</feature>
<dbReference type="EMBL" id="JBGBPQ010000023">
    <property type="protein sequence ID" value="KAL1500442.1"/>
    <property type="molecule type" value="Genomic_DNA"/>
</dbReference>
<keyword evidence="4" id="KW-1185">Reference proteome</keyword>
<evidence type="ECO:0000313" key="4">
    <source>
        <dbReference type="Proteomes" id="UP001515480"/>
    </source>
</evidence>
<feature type="compositionally biased region" description="Pro residues" evidence="1">
    <location>
        <begin position="29"/>
        <end position="44"/>
    </location>
</feature>
<name>A0AB34IMC0_PRYPA</name>
<sequence>MPVGSPSTPFVGSAAKLLSDDSGHSPSQSSPPPTSRAPSSPPQDSPLHASPPVGPAAEAEEPVWLTEAAKQVASTRSLDAREEEVECLAVHGTPVPCAEAEANEEEPEWLVEAAEAVSLLESSAAAFGVWAQVGSDAAAGVGGAAEALAAQAALSRATRCVQVGARTSCHEHEEETRAALADAEARLARMRILSHETTGGEPSWLGKATTAIIFAQRVSRRCRTVVQEQPIPGLDTPTGHPVVTGRLVRAADAAEGSKSTLPADENQAILPEERCRDVTAGDSKSWSAEFVLGGVGVLAVTAVVILAVAAPVRRSAETAFVALTNAVTKQPFFTNAAIKIPLFHRLFDRRDTVCR</sequence>
<evidence type="ECO:0000256" key="2">
    <source>
        <dbReference type="SAM" id="Phobius"/>
    </source>
</evidence>
<accession>A0AB34IMC0</accession>
<reference evidence="3 4" key="1">
    <citation type="journal article" date="2024" name="Science">
        <title>Giant polyketide synthase enzymes in the biosynthesis of giant marine polyether toxins.</title>
        <authorList>
            <person name="Fallon T.R."/>
            <person name="Shende V.V."/>
            <person name="Wierzbicki I.H."/>
            <person name="Pendleton A.L."/>
            <person name="Watervoot N.F."/>
            <person name="Auber R.P."/>
            <person name="Gonzalez D.J."/>
            <person name="Wisecaver J.H."/>
            <person name="Moore B.S."/>
        </authorList>
    </citation>
    <scope>NUCLEOTIDE SEQUENCE [LARGE SCALE GENOMIC DNA]</scope>
    <source>
        <strain evidence="3 4">12B1</strain>
    </source>
</reference>
<dbReference type="Proteomes" id="UP001515480">
    <property type="component" value="Unassembled WGS sequence"/>
</dbReference>
<keyword evidence="2" id="KW-1133">Transmembrane helix</keyword>
<keyword evidence="2" id="KW-0472">Membrane</keyword>
<gene>
    <name evidence="3" type="ORF">AB1Y20_013099</name>
</gene>
<proteinExistence type="predicted"/>
<feature type="compositionally biased region" description="Polar residues" evidence="1">
    <location>
        <begin position="1"/>
        <end position="10"/>
    </location>
</feature>
<comment type="caution">
    <text evidence="3">The sequence shown here is derived from an EMBL/GenBank/DDBJ whole genome shotgun (WGS) entry which is preliminary data.</text>
</comment>
<protein>
    <submittedName>
        <fullName evidence="3">Uncharacterized protein</fullName>
    </submittedName>
</protein>
<evidence type="ECO:0000313" key="3">
    <source>
        <dbReference type="EMBL" id="KAL1500442.1"/>
    </source>
</evidence>
<evidence type="ECO:0000256" key="1">
    <source>
        <dbReference type="SAM" id="MobiDB-lite"/>
    </source>
</evidence>
<dbReference type="AlphaFoldDB" id="A0AB34IMC0"/>